<dbReference type="PANTHER" id="PTHR33168">
    <property type="entry name" value="STRESS INDUCED PROTEIN-RELATED"/>
    <property type="match status" value="1"/>
</dbReference>
<evidence type="ECO:0000256" key="1">
    <source>
        <dbReference type="SAM" id="MobiDB-lite"/>
    </source>
</evidence>
<gene>
    <name evidence="2" type="ORF">FSB_LOCUS20116</name>
</gene>
<accession>A0A2N9FZI5</accession>
<feature type="region of interest" description="Disordered" evidence="1">
    <location>
        <begin position="62"/>
        <end position="91"/>
    </location>
</feature>
<sequence>MDRTSSPRSTDKKGFLSCWGCFKLKLPWAQRRGKSTNTRMRVSKLGGGFNYDPLSYAQNFDEGWDDDDEESSHRGFSARYAAPSSKSLGDK</sequence>
<evidence type="ECO:0000313" key="2">
    <source>
        <dbReference type="EMBL" id="SPC92234.1"/>
    </source>
</evidence>
<organism evidence="2">
    <name type="scientific">Fagus sylvatica</name>
    <name type="common">Beechnut</name>
    <dbReference type="NCBI Taxonomy" id="28930"/>
    <lineage>
        <taxon>Eukaryota</taxon>
        <taxon>Viridiplantae</taxon>
        <taxon>Streptophyta</taxon>
        <taxon>Embryophyta</taxon>
        <taxon>Tracheophyta</taxon>
        <taxon>Spermatophyta</taxon>
        <taxon>Magnoliopsida</taxon>
        <taxon>eudicotyledons</taxon>
        <taxon>Gunneridae</taxon>
        <taxon>Pentapetalae</taxon>
        <taxon>rosids</taxon>
        <taxon>fabids</taxon>
        <taxon>Fagales</taxon>
        <taxon>Fagaceae</taxon>
        <taxon>Fagus</taxon>
    </lineage>
</organism>
<reference evidence="2" key="1">
    <citation type="submission" date="2018-02" db="EMBL/GenBank/DDBJ databases">
        <authorList>
            <person name="Cohen D.B."/>
            <person name="Kent A.D."/>
        </authorList>
    </citation>
    <scope>NUCLEOTIDE SEQUENCE</scope>
</reference>
<proteinExistence type="predicted"/>
<name>A0A2N9FZI5_FAGSY</name>
<dbReference type="AlphaFoldDB" id="A0A2N9FZI5"/>
<protein>
    <submittedName>
        <fullName evidence="2">Uncharacterized protein</fullName>
    </submittedName>
</protein>
<dbReference type="EMBL" id="OIVN01001291">
    <property type="protein sequence ID" value="SPC92234.1"/>
    <property type="molecule type" value="Genomic_DNA"/>
</dbReference>